<reference evidence="1 2" key="1">
    <citation type="submission" date="2021-06" db="EMBL/GenBank/DDBJ databases">
        <title>Caerostris extrusa draft genome.</title>
        <authorList>
            <person name="Kono N."/>
            <person name="Arakawa K."/>
        </authorList>
    </citation>
    <scope>NUCLEOTIDE SEQUENCE [LARGE SCALE GENOMIC DNA]</scope>
</reference>
<organism evidence="1 2">
    <name type="scientific">Caerostris extrusa</name>
    <name type="common">Bark spider</name>
    <name type="synonym">Caerostris bankana</name>
    <dbReference type="NCBI Taxonomy" id="172846"/>
    <lineage>
        <taxon>Eukaryota</taxon>
        <taxon>Metazoa</taxon>
        <taxon>Ecdysozoa</taxon>
        <taxon>Arthropoda</taxon>
        <taxon>Chelicerata</taxon>
        <taxon>Arachnida</taxon>
        <taxon>Araneae</taxon>
        <taxon>Araneomorphae</taxon>
        <taxon>Entelegynae</taxon>
        <taxon>Araneoidea</taxon>
        <taxon>Araneidae</taxon>
        <taxon>Caerostris</taxon>
    </lineage>
</organism>
<gene>
    <name evidence="1" type="ORF">CEXT_414911</name>
</gene>
<keyword evidence="2" id="KW-1185">Reference proteome</keyword>
<evidence type="ECO:0000313" key="1">
    <source>
        <dbReference type="EMBL" id="GIX93594.1"/>
    </source>
</evidence>
<dbReference type="Proteomes" id="UP001054945">
    <property type="component" value="Unassembled WGS sequence"/>
</dbReference>
<accession>A0AAV4P963</accession>
<proteinExistence type="predicted"/>
<name>A0AAV4P963_CAEEX</name>
<evidence type="ECO:0000313" key="2">
    <source>
        <dbReference type="Proteomes" id="UP001054945"/>
    </source>
</evidence>
<comment type="caution">
    <text evidence="1">The sequence shown here is derived from an EMBL/GenBank/DDBJ whole genome shotgun (WGS) entry which is preliminary data.</text>
</comment>
<dbReference type="EMBL" id="BPLR01004272">
    <property type="protein sequence ID" value="GIX93594.1"/>
    <property type="molecule type" value="Genomic_DNA"/>
</dbReference>
<sequence>MRKYADFRRMKESLQNPTLISTRATTISLYQDLCTEHLGDSIYSLTPLVLFDPNIEQGHRLLCFKFGETNQLVYN</sequence>
<dbReference type="AlphaFoldDB" id="A0AAV4P963"/>
<protein>
    <submittedName>
        <fullName evidence="1">Uncharacterized protein</fullName>
    </submittedName>
</protein>